<proteinExistence type="predicted"/>
<accession>A0AAV6KI45</accession>
<protein>
    <submittedName>
        <fullName evidence="2">Uncharacterized protein</fullName>
    </submittedName>
</protein>
<dbReference type="InterPro" id="IPR012334">
    <property type="entry name" value="Pectin_lyas_fold"/>
</dbReference>
<feature type="region of interest" description="Disordered" evidence="1">
    <location>
        <begin position="72"/>
        <end position="100"/>
    </location>
</feature>
<dbReference type="Gene3D" id="2.160.20.10">
    <property type="entry name" value="Single-stranded right-handed beta-helix, Pectin lyase-like"/>
    <property type="match status" value="1"/>
</dbReference>
<keyword evidence="3" id="KW-1185">Reference proteome</keyword>
<comment type="caution">
    <text evidence="2">The sequence shown here is derived from an EMBL/GenBank/DDBJ whole genome shotgun (WGS) entry which is preliminary data.</text>
</comment>
<reference evidence="2" key="1">
    <citation type="submission" date="2020-08" db="EMBL/GenBank/DDBJ databases">
        <title>Plant Genome Project.</title>
        <authorList>
            <person name="Zhang R.-G."/>
        </authorList>
    </citation>
    <scope>NUCLEOTIDE SEQUENCE</scope>
    <source>
        <strain evidence="2">WSP0</strain>
        <tissue evidence="2">Leaf</tissue>
    </source>
</reference>
<dbReference type="Proteomes" id="UP000823749">
    <property type="component" value="Chromosome 4"/>
</dbReference>
<evidence type="ECO:0000313" key="3">
    <source>
        <dbReference type="Proteomes" id="UP000823749"/>
    </source>
</evidence>
<dbReference type="AlphaFoldDB" id="A0AAV6KI45"/>
<name>A0AAV6KI45_9ERIC</name>
<sequence>MSTIQAIQRVRGRRKLFPPPQTVIRSRRVRGFQERAGVLQPTCLPDFGGVGDRTTSNTAALRRAVEHTVRLGKERGGGGGGAQLNIPGGRWVTGSLQSQK</sequence>
<dbReference type="SUPFAM" id="SSF51126">
    <property type="entry name" value="Pectin lyase-like"/>
    <property type="match status" value="1"/>
</dbReference>
<dbReference type="EMBL" id="JACTNZ010000004">
    <property type="protein sequence ID" value="KAG5551787.1"/>
    <property type="molecule type" value="Genomic_DNA"/>
</dbReference>
<organism evidence="2 3">
    <name type="scientific">Rhododendron griersonianum</name>
    <dbReference type="NCBI Taxonomy" id="479676"/>
    <lineage>
        <taxon>Eukaryota</taxon>
        <taxon>Viridiplantae</taxon>
        <taxon>Streptophyta</taxon>
        <taxon>Embryophyta</taxon>
        <taxon>Tracheophyta</taxon>
        <taxon>Spermatophyta</taxon>
        <taxon>Magnoliopsida</taxon>
        <taxon>eudicotyledons</taxon>
        <taxon>Gunneridae</taxon>
        <taxon>Pentapetalae</taxon>
        <taxon>asterids</taxon>
        <taxon>Ericales</taxon>
        <taxon>Ericaceae</taxon>
        <taxon>Ericoideae</taxon>
        <taxon>Rhodoreae</taxon>
        <taxon>Rhododendron</taxon>
    </lineage>
</organism>
<gene>
    <name evidence="2" type="ORF">RHGRI_010016</name>
</gene>
<evidence type="ECO:0000256" key="1">
    <source>
        <dbReference type="SAM" id="MobiDB-lite"/>
    </source>
</evidence>
<evidence type="ECO:0000313" key="2">
    <source>
        <dbReference type="EMBL" id="KAG5551787.1"/>
    </source>
</evidence>
<dbReference type="InterPro" id="IPR011050">
    <property type="entry name" value="Pectin_lyase_fold/virulence"/>
</dbReference>